<proteinExistence type="predicted"/>
<keyword evidence="1" id="KW-1185">Reference proteome</keyword>
<evidence type="ECO:0000313" key="1">
    <source>
        <dbReference type="Proteomes" id="UP000887565"/>
    </source>
</evidence>
<reference evidence="2" key="1">
    <citation type="submission" date="2022-11" db="UniProtKB">
        <authorList>
            <consortium name="WormBaseParasite"/>
        </authorList>
    </citation>
    <scope>IDENTIFICATION</scope>
</reference>
<evidence type="ECO:0000313" key="2">
    <source>
        <dbReference type="WBParaSite" id="nRc.2.0.1.t08719-RA"/>
    </source>
</evidence>
<accession>A0A915I5R0</accession>
<protein>
    <submittedName>
        <fullName evidence="2">Uncharacterized protein</fullName>
    </submittedName>
</protein>
<sequence length="118" mass="13629">MLELASNSPNPTTPSNHGRCWRTTCAYERGPRQGTFCEKINYRKTSNVEKLLQEMHFFVVYCTNHAKQTLFEEKRTCNKHAQTKTKKITSPCTTRIFMQISSLNEGTKKCKVAVNEHN</sequence>
<name>A0A915I5R0_ROMCU</name>
<dbReference type="WBParaSite" id="nRc.2.0.1.t08719-RA">
    <property type="protein sequence ID" value="nRc.2.0.1.t08719-RA"/>
    <property type="gene ID" value="nRc.2.0.1.g08719"/>
</dbReference>
<organism evidence="1 2">
    <name type="scientific">Romanomermis culicivorax</name>
    <name type="common">Nematode worm</name>
    <dbReference type="NCBI Taxonomy" id="13658"/>
    <lineage>
        <taxon>Eukaryota</taxon>
        <taxon>Metazoa</taxon>
        <taxon>Ecdysozoa</taxon>
        <taxon>Nematoda</taxon>
        <taxon>Enoplea</taxon>
        <taxon>Dorylaimia</taxon>
        <taxon>Mermithida</taxon>
        <taxon>Mermithoidea</taxon>
        <taxon>Mermithidae</taxon>
        <taxon>Romanomermis</taxon>
    </lineage>
</organism>
<dbReference type="AlphaFoldDB" id="A0A915I5R0"/>
<dbReference type="Proteomes" id="UP000887565">
    <property type="component" value="Unplaced"/>
</dbReference>